<dbReference type="RefSeq" id="WP_342747568.1">
    <property type="nucleotide sequence ID" value="NZ_PVTI01000016.1"/>
</dbReference>
<dbReference type="PROSITE" id="PS50850">
    <property type="entry name" value="MFS"/>
    <property type="match status" value="1"/>
</dbReference>
<feature type="transmembrane region" description="Helical" evidence="6">
    <location>
        <begin position="155"/>
        <end position="177"/>
    </location>
</feature>
<comment type="subcellular location">
    <subcellularLocation>
        <location evidence="1">Cell membrane</location>
        <topology evidence="1">Multi-pass membrane protein</topology>
    </subcellularLocation>
</comment>
<evidence type="ECO:0000256" key="3">
    <source>
        <dbReference type="ARBA" id="ARBA00022989"/>
    </source>
</evidence>
<feature type="compositionally biased region" description="Low complexity" evidence="5">
    <location>
        <begin position="480"/>
        <end position="492"/>
    </location>
</feature>
<keyword evidence="2 6" id="KW-0812">Transmembrane</keyword>
<dbReference type="CDD" id="cd17316">
    <property type="entry name" value="MFS_SV2_like"/>
    <property type="match status" value="1"/>
</dbReference>
<organism evidence="8 9">
    <name type="scientific">Knoellia remsis</name>
    <dbReference type="NCBI Taxonomy" id="407159"/>
    <lineage>
        <taxon>Bacteria</taxon>
        <taxon>Bacillati</taxon>
        <taxon>Actinomycetota</taxon>
        <taxon>Actinomycetes</taxon>
        <taxon>Micrococcales</taxon>
        <taxon>Intrasporangiaceae</taxon>
        <taxon>Knoellia</taxon>
    </lineage>
</organism>
<feature type="transmembrane region" description="Helical" evidence="6">
    <location>
        <begin position="97"/>
        <end position="114"/>
    </location>
</feature>
<reference evidence="8 9" key="1">
    <citation type="submission" date="2018-03" db="EMBL/GenBank/DDBJ databases">
        <title>Genomic Encyclopedia of Archaeal and Bacterial Type Strains, Phase II (KMG-II): from individual species to whole genera.</title>
        <authorList>
            <person name="Goeker M."/>
        </authorList>
    </citation>
    <scope>NUCLEOTIDE SEQUENCE [LARGE SCALE GENOMIC DNA]</scope>
    <source>
        <strain evidence="8 9">ATCC BAA-1496</strain>
    </source>
</reference>
<feature type="transmembrane region" description="Helical" evidence="6">
    <location>
        <begin position="315"/>
        <end position="337"/>
    </location>
</feature>
<evidence type="ECO:0000313" key="9">
    <source>
        <dbReference type="Proteomes" id="UP000237822"/>
    </source>
</evidence>
<keyword evidence="3 6" id="KW-1133">Transmembrane helix</keyword>
<feature type="transmembrane region" description="Helical" evidence="6">
    <location>
        <begin position="349"/>
        <end position="369"/>
    </location>
</feature>
<dbReference type="EMBL" id="PVTI01000016">
    <property type="protein sequence ID" value="PRY57110.1"/>
    <property type="molecule type" value="Genomic_DNA"/>
</dbReference>
<dbReference type="Proteomes" id="UP000237822">
    <property type="component" value="Unassembled WGS sequence"/>
</dbReference>
<evidence type="ECO:0000259" key="7">
    <source>
        <dbReference type="PROSITE" id="PS50850"/>
    </source>
</evidence>
<feature type="transmembrane region" description="Helical" evidence="6">
    <location>
        <begin position="280"/>
        <end position="303"/>
    </location>
</feature>
<keyword evidence="4 6" id="KW-0472">Membrane</keyword>
<sequence>MSTTDVEVENKPVRSLIPARMHDMPWTKFHWMVIFGLGTAWILDGLEVQIVAAGGFEKALGMSTAEVGLAGSVYLIGEVVGALWFGRLTDTLGRKKLFTLTLALYLIASGLAAFSPNMWVFLALRFVAGMGIGGEYSAVNSAVDELIPGRFRGRVDLAINGTYWFGAGLGAFASLFFLDPDRFGDNVGWRLAFLLGPVLGLAIIYLRRHIPESPRWMVTHGRGEEAERIVAGIEDEVRAAGKALPKLDEKRDGMWIKPREGLTPRQLAYVFFQMYPTRTVLGATLMITQSFLYNAIFFTYSLVLQNFYGETPASAAVYFFPFAVGNLLGPLLLGPFFDTIGRRKMIGGCYAFAAIVLAVSAFLFNAGSLSAATHTAFWCVAFFFASAGASAGYLTVSEIFPLEARGQAISYFFATAQVFGAIGPVFYGWLIGDGQTRGPMFWGYLIAAGIMLIGALSRRSGASMPRTSRSRRSRPRCRATTRTATRPSSSRCEGGRDE</sequence>
<evidence type="ECO:0000256" key="5">
    <source>
        <dbReference type="SAM" id="MobiDB-lite"/>
    </source>
</evidence>
<proteinExistence type="predicted"/>
<evidence type="ECO:0000256" key="1">
    <source>
        <dbReference type="ARBA" id="ARBA00004651"/>
    </source>
</evidence>
<evidence type="ECO:0000256" key="4">
    <source>
        <dbReference type="ARBA" id="ARBA00023136"/>
    </source>
</evidence>
<feature type="domain" description="Major facilitator superfamily (MFS) profile" evidence="7">
    <location>
        <begin position="24"/>
        <end position="466"/>
    </location>
</feature>
<dbReference type="InterPro" id="IPR020846">
    <property type="entry name" value="MFS_dom"/>
</dbReference>
<evidence type="ECO:0000256" key="6">
    <source>
        <dbReference type="SAM" id="Phobius"/>
    </source>
</evidence>
<feature type="region of interest" description="Disordered" evidence="5">
    <location>
        <begin position="461"/>
        <end position="498"/>
    </location>
</feature>
<feature type="compositionally biased region" description="Basic residues" evidence="5">
    <location>
        <begin position="468"/>
        <end position="479"/>
    </location>
</feature>
<dbReference type="AlphaFoldDB" id="A0A2T0UGN5"/>
<name>A0A2T0UGN5_9MICO</name>
<dbReference type="InterPro" id="IPR036259">
    <property type="entry name" value="MFS_trans_sf"/>
</dbReference>
<feature type="transmembrane region" description="Helical" evidence="6">
    <location>
        <begin position="120"/>
        <end position="143"/>
    </location>
</feature>
<gene>
    <name evidence="8" type="ORF">BCF74_11631</name>
</gene>
<feature type="transmembrane region" description="Helical" evidence="6">
    <location>
        <begin position="408"/>
        <end position="429"/>
    </location>
</feature>
<feature type="transmembrane region" description="Helical" evidence="6">
    <location>
        <begin position="67"/>
        <end position="85"/>
    </location>
</feature>
<keyword evidence="9" id="KW-1185">Reference proteome</keyword>
<dbReference type="Gene3D" id="1.20.1250.20">
    <property type="entry name" value="MFS general substrate transporter like domains"/>
    <property type="match status" value="1"/>
</dbReference>
<dbReference type="PANTHER" id="PTHR23508:SF10">
    <property type="entry name" value="CARBOXYLIC ACID TRANSPORTER PROTEIN HOMOLOG"/>
    <property type="match status" value="1"/>
</dbReference>
<dbReference type="Pfam" id="PF00083">
    <property type="entry name" value="Sugar_tr"/>
    <property type="match status" value="1"/>
</dbReference>
<evidence type="ECO:0000256" key="2">
    <source>
        <dbReference type="ARBA" id="ARBA00022692"/>
    </source>
</evidence>
<dbReference type="SUPFAM" id="SSF103473">
    <property type="entry name" value="MFS general substrate transporter"/>
    <property type="match status" value="1"/>
</dbReference>
<comment type="caution">
    <text evidence="8">The sequence shown here is derived from an EMBL/GenBank/DDBJ whole genome shotgun (WGS) entry which is preliminary data.</text>
</comment>
<protein>
    <submittedName>
        <fullName evidence="8">Putative MFS family arabinose efflux permease</fullName>
    </submittedName>
</protein>
<dbReference type="GO" id="GO:0005886">
    <property type="term" value="C:plasma membrane"/>
    <property type="evidence" value="ECO:0007669"/>
    <property type="project" value="UniProtKB-SubCell"/>
</dbReference>
<dbReference type="InterPro" id="IPR005828">
    <property type="entry name" value="MFS_sugar_transport-like"/>
</dbReference>
<feature type="transmembrane region" description="Helical" evidence="6">
    <location>
        <begin position="441"/>
        <end position="457"/>
    </location>
</feature>
<dbReference type="GO" id="GO:0046943">
    <property type="term" value="F:carboxylic acid transmembrane transporter activity"/>
    <property type="evidence" value="ECO:0007669"/>
    <property type="project" value="TreeGrafter"/>
</dbReference>
<dbReference type="PANTHER" id="PTHR23508">
    <property type="entry name" value="CARBOXYLIC ACID TRANSPORTER PROTEIN HOMOLOG"/>
    <property type="match status" value="1"/>
</dbReference>
<evidence type="ECO:0000313" key="8">
    <source>
        <dbReference type="EMBL" id="PRY57110.1"/>
    </source>
</evidence>
<feature type="transmembrane region" description="Helical" evidence="6">
    <location>
        <begin position="29"/>
        <end position="55"/>
    </location>
</feature>
<feature type="transmembrane region" description="Helical" evidence="6">
    <location>
        <begin position="375"/>
        <end position="396"/>
    </location>
</feature>
<accession>A0A2T0UGN5</accession>
<feature type="transmembrane region" description="Helical" evidence="6">
    <location>
        <begin position="189"/>
        <end position="206"/>
    </location>
</feature>